<dbReference type="WBParaSite" id="MBELARI_LOCUS9244">
    <property type="protein sequence ID" value="MBELARI_LOCUS9244"/>
    <property type="gene ID" value="MBELARI_LOCUS9244"/>
</dbReference>
<accession>A0AAF3FPT9</accession>
<sequence length="288" mass="34498">MALQKLSNGQLTEQSIQSLCHLLAEELSLAENISRKETDFQKFQEVHFEPKQRIKNLRKKIHSLAAESRDVTKGMIMTRRNQNQMIAQNRNMSFESSENLTSLYAMMSRKIRDEVFKQLKENESQNFYEDLDNFYAEELQWRNEQNREMIGEFREREAQAKASLFEANVELSNQQLVVDDLNFRMKNDEKVKNRLREEIGNLRGNLRDLLKEKAEFEEDKRNIEIIKGQFRLQKEINEMIWAEFLRLEEERDFLHDSLTKSLEKMQEMNLEKIENFDETLRKVELDFG</sequence>
<reference evidence="3" key="1">
    <citation type="submission" date="2024-02" db="UniProtKB">
        <authorList>
            <consortium name="WormBaseParasite"/>
        </authorList>
    </citation>
    <scope>IDENTIFICATION</scope>
</reference>
<dbReference type="AlphaFoldDB" id="A0AAF3FPT9"/>
<feature type="coiled-coil region" evidence="1">
    <location>
        <begin position="178"/>
        <end position="226"/>
    </location>
</feature>
<name>A0AAF3FPT9_9BILA</name>
<evidence type="ECO:0000313" key="2">
    <source>
        <dbReference type="Proteomes" id="UP000887575"/>
    </source>
</evidence>
<keyword evidence="2" id="KW-1185">Reference proteome</keyword>
<evidence type="ECO:0000313" key="3">
    <source>
        <dbReference type="WBParaSite" id="MBELARI_LOCUS9244"/>
    </source>
</evidence>
<protein>
    <submittedName>
        <fullName evidence="3">SF-assemblin</fullName>
    </submittedName>
</protein>
<proteinExistence type="predicted"/>
<dbReference type="Proteomes" id="UP000887575">
    <property type="component" value="Unassembled WGS sequence"/>
</dbReference>
<keyword evidence="1" id="KW-0175">Coiled coil</keyword>
<organism evidence="2 3">
    <name type="scientific">Mesorhabditis belari</name>
    <dbReference type="NCBI Taxonomy" id="2138241"/>
    <lineage>
        <taxon>Eukaryota</taxon>
        <taxon>Metazoa</taxon>
        <taxon>Ecdysozoa</taxon>
        <taxon>Nematoda</taxon>
        <taxon>Chromadorea</taxon>
        <taxon>Rhabditida</taxon>
        <taxon>Rhabditina</taxon>
        <taxon>Rhabditomorpha</taxon>
        <taxon>Rhabditoidea</taxon>
        <taxon>Rhabditidae</taxon>
        <taxon>Mesorhabditinae</taxon>
        <taxon>Mesorhabditis</taxon>
    </lineage>
</organism>
<evidence type="ECO:0000256" key="1">
    <source>
        <dbReference type="SAM" id="Coils"/>
    </source>
</evidence>